<evidence type="ECO:0000313" key="2">
    <source>
        <dbReference type="EMBL" id="KAF9513091.1"/>
    </source>
</evidence>
<comment type="caution">
    <text evidence="2">The sequence shown here is derived from an EMBL/GenBank/DDBJ whole genome shotgun (WGS) entry which is preliminary data.</text>
</comment>
<keyword evidence="1" id="KW-0472">Membrane</keyword>
<name>A0A9P6AYH0_9AGAM</name>
<dbReference type="AlphaFoldDB" id="A0A9P6AYH0"/>
<sequence>MALLTLRATHFFEKHLFDVRKISAVSQIASVTSQACTVITLILLSYAMQIASSDIIVRRRQSLAALHDNLMAWQGLGSSILAVWRSRKLDIRTRLRVLLAFVFFVGVSVLQIVTPSVMTVGTFNATLPISLNVSTMLNIQPWMFSLPSVTSASPTTATSSLWTQLGTNTTAGLPAGVNGSVVFSTLPSVMTEDVVFQDSYARDLSVRCGIIPRESGDLYQVSYIGPVNDTLINLPPIPFDDAFSTTFAYISARNDSLKLNPTVNFSQPLEYTLQVQTWSFINNDTKNAFHEDVNATFYIWPIACSLFAQNITADVQGDNTLMKKNTSSTTTDDPTPFLQPDIPHDPLEIAWGSMMSNIYLQESEVIVLLGPTSQSLPRRSRRIISNYADPFTSKNVVPTRPED</sequence>
<dbReference type="Proteomes" id="UP000886523">
    <property type="component" value="Unassembled WGS sequence"/>
</dbReference>
<evidence type="ECO:0008006" key="4">
    <source>
        <dbReference type="Google" id="ProtNLM"/>
    </source>
</evidence>
<dbReference type="OrthoDB" id="3327767at2759"/>
<proteinExistence type="predicted"/>
<keyword evidence="1" id="KW-0812">Transmembrane</keyword>
<keyword evidence="1" id="KW-1133">Transmembrane helix</keyword>
<feature type="transmembrane region" description="Helical" evidence="1">
    <location>
        <begin position="95"/>
        <end position="113"/>
    </location>
</feature>
<evidence type="ECO:0000256" key="1">
    <source>
        <dbReference type="SAM" id="Phobius"/>
    </source>
</evidence>
<protein>
    <recommendedName>
        <fullName evidence="4">Transmembrane protein</fullName>
    </recommendedName>
</protein>
<dbReference type="EMBL" id="MU128977">
    <property type="protein sequence ID" value="KAF9513091.1"/>
    <property type="molecule type" value="Genomic_DNA"/>
</dbReference>
<keyword evidence="3" id="KW-1185">Reference proteome</keyword>
<gene>
    <name evidence="2" type="ORF">BS47DRAFT_1393580</name>
</gene>
<evidence type="ECO:0000313" key="3">
    <source>
        <dbReference type="Proteomes" id="UP000886523"/>
    </source>
</evidence>
<reference evidence="2" key="1">
    <citation type="journal article" date="2020" name="Nat. Commun.">
        <title>Large-scale genome sequencing of mycorrhizal fungi provides insights into the early evolution of symbiotic traits.</title>
        <authorList>
            <person name="Miyauchi S."/>
            <person name="Kiss E."/>
            <person name="Kuo A."/>
            <person name="Drula E."/>
            <person name="Kohler A."/>
            <person name="Sanchez-Garcia M."/>
            <person name="Morin E."/>
            <person name="Andreopoulos B."/>
            <person name="Barry K.W."/>
            <person name="Bonito G."/>
            <person name="Buee M."/>
            <person name="Carver A."/>
            <person name="Chen C."/>
            <person name="Cichocki N."/>
            <person name="Clum A."/>
            <person name="Culley D."/>
            <person name="Crous P.W."/>
            <person name="Fauchery L."/>
            <person name="Girlanda M."/>
            <person name="Hayes R.D."/>
            <person name="Keri Z."/>
            <person name="LaButti K."/>
            <person name="Lipzen A."/>
            <person name="Lombard V."/>
            <person name="Magnuson J."/>
            <person name="Maillard F."/>
            <person name="Murat C."/>
            <person name="Nolan M."/>
            <person name="Ohm R.A."/>
            <person name="Pangilinan J."/>
            <person name="Pereira M.F."/>
            <person name="Perotto S."/>
            <person name="Peter M."/>
            <person name="Pfister S."/>
            <person name="Riley R."/>
            <person name="Sitrit Y."/>
            <person name="Stielow J.B."/>
            <person name="Szollosi G."/>
            <person name="Zifcakova L."/>
            <person name="Stursova M."/>
            <person name="Spatafora J.W."/>
            <person name="Tedersoo L."/>
            <person name="Vaario L.M."/>
            <person name="Yamada A."/>
            <person name="Yan M."/>
            <person name="Wang P."/>
            <person name="Xu J."/>
            <person name="Bruns T."/>
            <person name="Baldrian P."/>
            <person name="Vilgalys R."/>
            <person name="Dunand C."/>
            <person name="Henrissat B."/>
            <person name="Grigoriev I.V."/>
            <person name="Hibbett D."/>
            <person name="Nagy L.G."/>
            <person name="Martin F.M."/>
        </authorList>
    </citation>
    <scope>NUCLEOTIDE SEQUENCE</scope>
    <source>
        <strain evidence="2">UP504</strain>
    </source>
</reference>
<accession>A0A9P6AYH0</accession>
<organism evidence="2 3">
    <name type="scientific">Hydnum rufescens UP504</name>
    <dbReference type="NCBI Taxonomy" id="1448309"/>
    <lineage>
        <taxon>Eukaryota</taxon>
        <taxon>Fungi</taxon>
        <taxon>Dikarya</taxon>
        <taxon>Basidiomycota</taxon>
        <taxon>Agaricomycotina</taxon>
        <taxon>Agaricomycetes</taxon>
        <taxon>Cantharellales</taxon>
        <taxon>Hydnaceae</taxon>
        <taxon>Hydnum</taxon>
    </lineage>
</organism>